<dbReference type="EMBL" id="JAQMWT010000524">
    <property type="protein sequence ID" value="KAJ8600333.1"/>
    <property type="molecule type" value="Genomic_DNA"/>
</dbReference>
<dbReference type="SUPFAM" id="SSF47576">
    <property type="entry name" value="Calponin-homology domain, CH-domain"/>
    <property type="match status" value="1"/>
</dbReference>
<dbReference type="GO" id="GO:0007015">
    <property type="term" value="P:actin filament organization"/>
    <property type="evidence" value="ECO:0007669"/>
    <property type="project" value="TreeGrafter"/>
</dbReference>
<dbReference type="PROSITE" id="PS50021">
    <property type="entry name" value="CH"/>
    <property type="match status" value="1"/>
</dbReference>
<dbReference type="GO" id="GO:0051015">
    <property type="term" value="F:actin filament binding"/>
    <property type="evidence" value="ECO:0007669"/>
    <property type="project" value="TreeGrafter"/>
</dbReference>
<protein>
    <recommendedName>
        <fullName evidence="1">Calponin-homology (CH) domain-containing protein</fullName>
    </recommendedName>
</protein>
<feature type="domain" description="Calponin-homology (CH)" evidence="1">
    <location>
        <begin position="1"/>
        <end position="105"/>
    </location>
</feature>
<comment type="caution">
    <text evidence="2">The sequence shown here is derived from an EMBL/GenBank/DDBJ whole genome shotgun (WGS) entry which is preliminary data.</text>
</comment>
<dbReference type="AlphaFoldDB" id="A0AAD7U952"/>
<dbReference type="Gene3D" id="1.10.418.10">
    <property type="entry name" value="Calponin-like domain"/>
    <property type="match status" value="1"/>
</dbReference>
<dbReference type="Proteomes" id="UP001230188">
    <property type="component" value="Unassembled WGS sequence"/>
</dbReference>
<name>A0AAD7U952_9STRA</name>
<evidence type="ECO:0000313" key="3">
    <source>
        <dbReference type="Proteomes" id="UP001230188"/>
    </source>
</evidence>
<keyword evidence="3" id="KW-1185">Reference proteome</keyword>
<gene>
    <name evidence="2" type="ORF">CTAYLR_000653</name>
</gene>
<evidence type="ECO:0000259" key="1">
    <source>
        <dbReference type="PROSITE" id="PS50021"/>
    </source>
</evidence>
<reference evidence="2" key="1">
    <citation type="submission" date="2023-01" db="EMBL/GenBank/DDBJ databases">
        <title>Metagenome sequencing of chrysophaentin producing Chrysophaeum taylorii.</title>
        <authorList>
            <person name="Davison J."/>
            <person name="Bewley C."/>
        </authorList>
    </citation>
    <scope>NUCLEOTIDE SEQUENCE</scope>
    <source>
        <strain evidence="2">NIES-1699</strain>
    </source>
</reference>
<dbReference type="InterPro" id="IPR001715">
    <property type="entry name" value="CH_dom"/>
</dbReference>
<dbReference type="InterPro" id="IPR036872">
    <property type="entry name" value="CH_dom_sf"/>
</dbReference>
<organism evidence="2 3">
    <name type="scientific">Chrysophaeum taylorii</name>
    <dbReference type="NCBI Taxonomy" id="2483200"/>
    <lineage>
        <taxon>Eukaryota</taxon>
        <taxon>Sar</taxon>
        <taxon>Stramenopiles</taxon>
        <taxon>Ochrophyta</taxon>
        <taxon>Pelagophyceae</taxon>
        <taxon>Pelagomonadales</taxon>
        <taxon>Pelagomonadaceae</taxon>
        <taxon>Chrysophaeum</taxon>
    </lineage>
</organism>
<dbReference type="GO" id="GO:0015629">
    <property type="term" value="C:actin cytoskeleton"/>
    <property type="evidence" value="ECO:0007669"/>
    <property type="project" value="TreeGrafter"/>
</dbReference>
<dbReference type="Pfam" id="PF00307">
    <property type="entry name" value="CH"/>
    <property type="match status" value="1"/>
</dbReference>
<dbReference type="SMART" id="SM00033">
    <property type="entry name" value="CH"/>
    <property type="match status" value="1"/>
</dbReference>
<sequence length="260" mass="28664">MPAQEKENDGLVVAWLAAMGQEVASIDDLRDGVALCDLVNHVKPGAVKRVHRNTTQPFKHRENVSAFLAACRTAGIFDLFDTVDFERNATTPVRRTLAAFSKHFDTHPRLELSLPTMGRIEGFDQPELFDLPAAESAETEELPGDARGRHARGSFVAMARDDLGIKPYFVPPPAPAPTPSYDTSICRNNCVVDWPRQRRGDDRFDAVLDALPDDDFKAEVKALCVPGTKVRLDYKPAQGAVVTAEDEEGEGCEMSIDWAE</sequence>
<evidence type="ECO:0000313" key="2">
    <source>
        <dbReference type="EMBL" id="KAJ8600333.1"/>
    </source>
</evidence>
<accession>A0AAD7U952</accession>
<proteinExistence type="predicted"/>
<dbReference type="PANTHER" id="PTHR47385:SF14">
    <property type="entry name" value="TRANSGELIN"/>
    <property type="match status" value="1"/>
</dbReference>
<dbReference type="InterPro" id="IPR050606">
    <property type="entry name" value="Calponin-like"/>
</dbReference>
<dbReference type="PANTHER" id="PTHR47385">
    <property type="entry name" value="CALPONIN"/>
    <property type="match status" value="1"/>
</dbReference>